<dbReference type="OrthoDB" id="10256524at2759"/>
<dbReference type="VEuPathDB" id="FungiDB:H257_08610"/>
<proteinExistence type="predicted"/>
<dbReference type="RefSeq" id="XP_009832875.1">
    <property type="nucleotide sequence ID" value="XM_009834573.1"/>
</dbReference>
<dbReference type="EMBL" id="KI913132">
    <property type="protein sequence ID" value="ETV77764.1"/>
    <property type="molecule type" value="Genomic_DNA"/>
</dbReference>
<dbReference type="GeneID" id="20810606"/>
<dbReference type="EMBL" id="KI913132">
    <property type="protein sequence ID" value="ETV77765.1"/>
    <property type="molecule type" value="Genomic_DNA"/>
</dbReference>
<accession>W4GFC8</accession>
<gene>
    <name evidence="2" type="ORF">H257_08610</name>
</gene>
<sequence>MSQGYGLPNMSNVAFFSSDDPIVKFWPNALQPVVPSVAHHSQDSYPAPLTDAATDVGGCYQPGLKERSSSRKSRRVAEAAGGTAGDL</sequence>
<reference evidence="2" key="1">
    <citation type="submission" date="2013-12" db="EMBL/GenBank/DDBJ databases">
        <title>The Genome Sequence of Aphanomyces astaci APO3.</title>
        <authorList>
            <consortium name="The Broad Institute Genomics Platform"/>
            <person name="Russ C."/>
            <person name="Tyler B."/>
            <person name="van West P."/>
            <person name="Dieguez-Uribeondo J."/>
            <person name="Young S.K."/>
            <person name="Zeng Q."/>
            <person name="Gargeya S."/>
            <person name="Fitzgerald M."/>
            <person name="Abouelleil A."/>
            <person name="Alvarado L."/>
            <person name="Chapman S.B."/>
            <person name="Gainer-Dewar J."/>
            <person name="Goldberg J."/>
            <person name="Griggs A."/>
            <person name="Gujja S."/>
            <person name="Hansen M."/>
            <person name="Howarth C."/>
            <person name="Imamovic A."/>
            <person name="Ireland A."/>
            <person name="Larimer J."/>
            <person name="McCowan C."/>
            <person name="Murphy C."/>
            <person name="Pearson M."/>
            <person name="Poon T.W."/>
            <person name="Priest M."/>
            <person name="Roberts A."/>
            <person name="Saif S."/>
            <person name="Shea T."/>
            <person name="Sykes S."/>
            <person name="Wortman J."/>
            <person name="Nusbaum C."/>
            <person name="Birren B."/>
        </authorList>
    </citation>
    <scope>NUCLEOTIDE SEQUENCE [LARGE SCALE GENOMIC DNA]</scope>
    <source>
        <strain evidence="2">APO3</strain>
    </source>
</reference>
<organism evidence="2">
    <name type="scientific">Aphanomyces astaci</name>
    <name type="common">Crayfish plague agent</name>
    <dbReference type="NCBI Taxonomy" id="112090"/>
    <lineage>
        <taxon>Eukaryota</taxon>
        <taxon>Sar</taxon>
        <taxon>Stramenopiles</taxon>
        <taxon>Oomycota</taxon>
        <taxon>Saprolegniomycetes</taxon>
        <taxon>Saprolegniales</taxon>
        <taxon>Verrucalvaceae</taxon>
        <taxon>Aphanomyces</taxon>
    </lineage>
</organism>
<name>W4GFC8_APHAT</name>
<evidence type="ECO:0000313" key="2">
    <source>
        <dbReference type="EMBL" id="ETV77764.1"/>
    </source>
</evidence>
<dbReference type="RefSeq" id="XP_009832874.1">
    <property type="nucleotide sequence ID" value="XM_009834572.1"/>
</dbReference>
<protein>
    <submittedName>
        <fullName evidence="2">Uncharacterized protein</fullName>
    </submittedName>
</protein>
<dbReference type="AlphaFoldDB" id="W4GFC8"/>
<feature type="region of interest" description="Disordered" evidence="1">
    <location>
        <begin position="63"/>
        <end position="87"/>
    </location>
</feature>
<evidence type="ECO:0000256" key="1">
    <source>
        <dbReference type="SAM" id="MobiDB-lite"/>
    </source>
</evidence>